<dbReference type="EMBL" id="PVWK01000057">
    <property type="protein sequence ID" value="PSB29954.1"/>
    <property type="molecule type" value="Genomic_DNA"/>
</dbReference>
<dbReference type="InterPro" id="IPR019734">
    <property type="entry name" value="TPR_rpt"/>
</dbReference>
<dbReference type="SMART" id="SM00028">
    <property type="entry name" value="TPR"/>
    <property type="match status" value="6"/>
</dbReference>
<gene>
    <name evidence="2" type="ORF">C7B82_10410</name>
</gene>
<dbReference type="Pfam" id="PF01075">
    <property type="entry name" value="Glyco_transf_9"/>
    <property type="match status" value="1"/>
</dbReference>
<feature type="repeat" description="TPR" evidence="1">
    <location>
        <begin position="163"/>
        <end position="196"/>
    </location>
</feature>
<protein>
    <submittedName>
        <fullName evidence="2">Uncharacterized protein</fullName>
    </submittedName>
</protein>
<feature type="repeat" description="TPR" evidence="1">
    <location>
        <begin position="93"/>
        <end position="126"/>
    </location>
</feature>
<dbReference type="SUPFAM" id="SSF48452">
    <property type="entry name" value="TPR-like"/>
    <property type="match status" value="1"/>
</dbReference>
<feature type="repeat" description="TPR" evidence="1">
    <location>
        <begin position="231"/>
        <end position="264"/>
    </location>
</feature>
<evidence type="ECO:0000313" key="2">
    <source>
        <dbReference type="EMBL" id="PSB29954.1"/>
    </source>
</evidence>
<sequence>MRVDFSFKAQNSKISPCPFAPTQIFSNSKLKTFQPSSFILSSPTHPHLPVETYPTQINIPQTLAAATAHHQAGRLSQAEQLYRQILQQQPQQVDALNLLGVIACQNGRLDEGIALYRQALALRPGYVGARENLSVALWKQGKQLIEEAIASYSQIITFQPENVQAYHNLGVILVEQGKLDEALSYYLQAVSVQPNDAAALNTIGTILQQQGKATTAIAYHRRALALRPNYPEALNSLGTALQHYGNFKEAMTCFEQALALDPQDANAHYNRSLILLTEGNYHHGFPEYEWRLRTREFPPCPFRQPLWDGSDLTGRTLLLHAEQGLGDTIQFIRYAAIVAQRGGRIVLTCHQPLMRLLSTVPELTQQVPLGYPVPNFDVYAPLMSLPGILGTTLETVPAQIPYLTPPAESNVQLAILTGLEQSHQPPLKVGIVWSGGHLYKKNQSRSCPLIHFQPLLQLPDVAYYSLQKGIAQANLAELGWDVQVQDLSPQLGDLADTAAAIAQLDLVITVDTSIAHLAGALGKPVWVLLNFLPDWRWMLHREDTPWYPTMRLFRQTEPDDWQGVLDLVSQALKLFRP</sequence>
<organism evidence="2 3">
    <name type="scientific">Stenomitos frigidus ULC18</name>
    <dbReference type="NCBI Taxonomy" id="2107698"/>
    <lineage>
        <taxon>Bacteria</taxon>
        <taxon>Bacillati</taxon>
        <taxon>Cyanobacteriota</taxon>
        <taxon>Cyanophyceae</taxon>
        <taxon>Leptolyngbyales</taxon>
        <taxon>Leptolyngbyaceae</taxon>
        <taxon>Stenomitos</taxon>
    </lineage>
</organism>
<feature type="repeat" description="TPR" evidence="1">
    <location>
        <begin position="197"/>
        <end position="230"/>
    </location>
</feature>
<dbReference type="AlphaFoldDB" id="A0A2T1EB63"/>
<dbReference type="PROSITE" id="PS50293">
    <property type="entry name" value="TPR_REGION"/>
    <property type="match status" value="2"/>
</dbReference>
<keyword evidence="3" id="KW-1185">Reference proteome</keyword>
<evidence type="ECO:0000256" key="1">
    <source>
        <dbReference type="PROSITE-ProRule" id="PRU00339"/>
    </source>
</evidence>
<keyword evidence="1" id="KW-0802">TPR repeat</keyword>
<dbReference type="InterPro" id="IPR052943">
    <property type="entry name" value="TMTC_O-mannosyl-trnsfr"/>
</dbReference>
<dbReference type="Gene3D" id="3.40.50.2000">
    <property type="entry name" value="Glycogen Phosphorylase B"/>
    <property type="match status" value="1"/>
</dbReference>
<proteinExistence type="predicted"/>
<dbReference type="Pfam" id="PF13432">
    <property type="entry name" value="TPR_16"/>
    <property type="match status" value="1"/>
</dbReference>
<reference evidence="3" key="1">
    <citation type="submission" date="2018-02" db="EMBL/GenBank/DDBJ databases">
        <authorList>
            <person name="Moore K."/>
            <person name="Momper L."/>
        </authorList>
    </citation>
    <scope>NUCLEOTIDE SEQUENCE [LARGE SCALE GENOMIC DNA]</scope>
    <source>
        <strain evidence="3">ULC18</strain>
    </source>
</reference>
<dbReference type="InterPro" id="IPR002201">
    <property type="entry name" value="Glyco_trans_9"/>
</dbReference>
<dbReference type="OrthoDB" id="479590at2"/>
<evidence type="ECO:0000313" key="3">
    <source>
        <dbReference type="Proteomes" id="UP000239576"/>
    </source>
</evidence>
<dbReference type="Pfam" id="PF13424">
    <property type="entry name" value="TPR_12"/>
    <property type="match status" value="1"/>
</dbReference>
<dbReference type="PANTHER" id="PTHR44809:SF1">
    <property type="entry name" value="PROTEIN O-MANNOSYL-TRANSFERASE TMTC1"/>
    <property type="match status" value="1"/>
</dbReference>
<dbReference type="PANTHER" id="PTHR44809">
    <property type="match status" value="1"/>
</dbReference>
<dbReference type="InterPro" id="IPR011990">
    <property type="entry name" value="TPR-like_helical_dom_sf"/>
</dbReference>
<comment type="caution">
    <text evidence="2">The sequence shown here is derived from an EMBL/GenBank/DDBJ whole genome shotgun (WGS) entry which is preliminary data.</text>
</comment>
<reference evidence="2 3" key="2">
    <citation type="submission" date="2018-03" db="EMBL/GenBank/DDBJ databases">
        <title>The ancient ancestry and fast evolution of plastids.</title>
        <authorList>
            <person name="Moore K.R."/>
            <person name="Magnabosco C."/>
            <person name="Momper L."/>
            <person name="Gold D.A."/>
            <person name="Bosak T."/>
            <person name="Fournier G.P."/>
        </authorList>
    </citation>
    <scope>NUCLEOTIDE SEQUENCE [LARGE SCALE GENOMIC DNA]</scope>
    <source>
        <strain evidence="2 3">ULC18</strain>
    </source>
</reference>
<dbReference type="Gene3D" id="1.25.40.10">
    <property type="entry name" value="Tetratricopeptide repeat domain"/>
    <property type="match status" value="3"/>
</dbReference>
<dbReference type="PROSITE" id="PS50005">
    <property type="entry name" value="TPR"/>
    <property type="match status" value="4"/>
</dbReference>
<dbReference type="Proteomes" id="UP000239576">
    <property type="component" value="Unassembled WGS sequence"/>
</dbReference>
<accession>A0A2T1EB63</accession>
<dbReference type="SUPFAM" id="SSF53756">
    <property type="entry name" value="UDP-Glycosyltransferase/glycogen phosphorylase"/>
    <property type="match status" value="1"/>
</dbReference>
<dbReference type="GO" id="GO:0016757">
    <property type="term" value="F:glycosyltransferase activity"/>
    <property type="evidence" value="ECO:0007669"/>
    <property type="project" value="InterPro"/>
</dbReference>
<dbReference type="Pfam" id="PF00515">
    <property type="entry name" value="TPR_1"/>
    <property type="match status" value="1"/>
</dbReference>
<name>A0A2T1EB63_9CYAN</name>